<dbReference type="OMA" id="WHANINN"/>
<accession>A0A401TMU3</accession>
<dbReference type="InterPro" id="IPR036290">
    <property type="entry name" value="Phe_ZIP_sf"/>
</dbReference>
<dbReference type="EMBL" id="BEZZ01128774">
    <property type="protein sequence ID" value="GCC43943.1"/>
    <property type="molecule type" value="Genomic_DNA"/>
</dbReference>
<evidence type="ECO:0000256" key="2">
    <source>
        <dbReference type="SAM" id="MobiDB-lite"/>
    </source>
</evidence>
<feature type="region of interest" description="Disordered" evidence="2">
    <location>
        <begin position="102"/>
        <end position="214"/>
    </location>
</feature>
<feature type="compositionally biased region" description="Acidic residues" evidence="2">
    <location>
        <begin position="113"/>
        <end position="132"/>
    </location>
</feature>
<feature type="region of interest" description="Disordered" evidence="2">
    <location>
        <begin position="1"/>
        <end position="40"/>
    </location>
</feature>
<evidence type="ECO:0000313" key="4">
    <source>
        <dbReference type="EMBL" id="GCC43943.1"/>
    </source>
</evidence>
<dbReference type="STRING" id="137246.A0A401TMU3"/>
<dbReference type="Gene3D" id="2.30.29.30">
    <property type="entry name" value="Pleckstrin-homology domain (PH domain)/Phosphotyrosine-binding domain (PTB)"/>
    <property type="match status" value="1"/>
</dbReference>
<dbReference type="Pfam" id="PF08916">
    <property type="entry name" value="Phe_ZIP"/>
    <property type="match status" value="1"/>
</dbReference>
<dbReference type="InterPro" id="IPR015012">
    <property type="entry name" value="Phe_ZIP"/>
</dbReference>
<dbReference type="SUPFAM" id="SSF50729">
    <property type="entry name" value="PH domain-like"/>
    <property type="match status" value="1"/>
</dbReference>
<evidence type="ECO:0000313" key="5">
    <source>
        <dbReference type="Proteomes" id="UP000287033"/>
    </source>
</evidence>
<feature type="region of interest" description="Disordered" evidence="2">
    <location>
        <begin position="63"/>
        <end position="83"/>
    </location>
</feature>
<dbReference type="GO" id="GO:0005068">
    <property type="term" value="F:transmembrane receptor protein tyrosine kinase adaptor activity"/>
    <property type="evidence" value="ECO:0007669"/>
    <property type="project" value="TreeGrafter"/>
</dbReference>
<dbReference type="Gene3D" id="6.10.140.110">
    <property type="match status" value="1"/>
</dbReference>
<evidence type="ECO:0000259" key="3">
    <source>
        <dbReference type="Pfam" id="PF08916"/>
    </source>
</evidence>
<feature type="compositionally biased region" description="Low complexity" evidence="2">
    <location>
        <begin position="172"/>
        <end position="185"/>
    </location>
</feature>
<feature type="domain" description="Phenylalanine zipper" evidence="3">
    <location>
        <begin position="38"/>
        <end position="104"/>
    </location>
</feature>
<protein>
    <recommendedName>
        <fullName evidence="3">Phenylalanine zipper domain-containing protein</fullName>
    </recommendedName>
</protein>
<organism evidence="4 5">
    <name type="scientific">Chiloscyllium punctatum</name>
    <name type="common">Brownbanded bambooshark</name>
    <name type="synonym">Hemiscyllium punctatum</name>
    <dbReference type="NCBI Taxonomy" id="137246"/>
    <lineage>
        <taxon>Eukaryota</taxon>
        <taxon>Metazoa</taxon>
        <taxon>Chordata</taxon>
        <taxon>Craniata</taxon>
        <taxon>Vertebrata</taxon>
        <taxon>Chondrichthyes</taxon>
        <taxon>Elasmobranchii</taxon>
        <taxon>Galeomorphii</taxon>
        <taxon>Galeoidea</taxon>
        <taxon>Orectolobiformes</taxon>
        <taxon>Hemiscylliidae</taxon>
        <taxon>Chiloscyllium</taxon>
    </lineage>
</organism>
<keyword evidence="5" id="KW-1185">Reference proteome</keyword>
<dbReference type="AlphaFoldDB" id="A0A401TMU3"/>
<sequence>MNGGLPLGASPPASPNATGTPPLRHRSSPPPAAAPPSGWEEFCQRHAREAALDFARRLRSFLREAPARPGPPPGGREGGAGEVGASAYGRLFARHFVRSFEEEVGAGRRGASEGEEEVLEGGEEEEEEEEGGGSESSLSSPASPPSPAPAPAPARSTEELGRAPRLRKRFSLRSVGRTVRGSVRGILHWRGGGGGGEDSGHPHPQQAPPQAAEQRWTHRFERLRLARATPAPVDQRDVRREGLLHYAAADEGGGGGSGSGRNRWSKCRLLLRHTADGQDYQLEFYAPPK</sequence>
<dbReference type="OrthoDB" id="10606274at2759"/>
<dbReference type="GO" id="GO:0005886">
    <property type="term" value="C:plasma membrane"/>
    <property type="evidence" value="ECO:0007669"/>
    <property type="project" value="TreeGrafter"/>
</dbReference>
<comment type="caution">
    <text evidence="4">The sequence shown here is derived from an EMBL/GenBank/DDBJ whole genome shotgun (WGS) entry which is preliminary data.</text>
</comment>
<keyword evidence="1" id="KW-0597">Phosphoprotein</keyword>
<dbReference type="PANTHER" id="PTHR10872:SF3">
    <property type="entry name" value="SH2B ADAPTER PROTEIN 1"/>
    <property type="match status" value="1"/>
</dbReference>
<evidence type="ECO:0000256" key="1">
    <source>
        <dbReference type="ARBA" id="ARBA00022553"/>
    </source>
</evidence>
<feature type="non-terminal residue" evidence="4">
    <location>
        <position position="289"/>
    </location>
</feature>
<feature type="compositionally biased region" description="Pro residues" evidence="2">
    <location>
        <begin position="142"/>
        <end position="152"/>
    </location>
</feature>
<reference evidence="4 5" key="1">
    <citation type="journal article" date="2018" name="Nat. Ecol. Evol.">
        <title>Shark genomes provide insights into elasmobranch evolution and the origin of vertebrates.</title>
        <authorList>
            <person name="Hara Y"/>
            <person name="Yamaguchi K"/>
            <person name="Onimaru K"/>
            <person name="Kadota M"/>
            <person name="Koyanagi M"/>
            <person name="Keeley SD"/>
            <person name="Tatsumi K"/>
            <person name="Tanaka K"/>
            <person name="Motone F"/>
            <person name="Kageyama Y"/>
            <person name="Nozu R"/>
            <person name="Adachi N"/>
            <person name="Nishimura O"/>
            <person name="Nakagawa R"/>
            <person name="Tanegashima C"/>
            <person name="Kiyatake I"/>
            <person name="Matsumoto R"/>
            <person name="Murakumo K"/>
            <person name="Nishida K"/>
            <person name="Terakita A"/>
            <person name="Kuratani S"/>
            <person name="Sato K"/>
            <person name="Hyodo S Kuraku.S."/>
        </authorList>
    </citation>
    <scope>NUCLEOTIDE SEQUENCE [LARGE SCALE GENOMIC DNA]</scope>
</reference>
<dbReference type="InterPro" id="IPR030523">
    <property type="entry name" value="SH2B"/>
</dbReference>
<dbReference type="Proteomes" id="UP000287033">
    <property type="component" value="Unassembled WGS sequence"/>
</dbReference>
<dbReference type="PANTHER" id="PTHR10872">
    <property type="entry name" value="SH2B ADAPTER PROTEIN"/>
    <property type="match status" value="1"/>
</dbReference>
<dbReference type="InterPro" id="IPR011993">
    <property type="entry name" value="PH-like_dom_sf"/>
</dbReference>
<gene>
    <name evidence="4" type="ORF">chiPu_0028310</name>
</gene>
<dbReference type="GO" id="GO:0035556">
    <property type="term" value="P:intracellular signal transduction"/>
    <property type="evidence" value="ECO:0007669"/>
    <property type="project" value="TreeGrafter"/>
</dbReference>
<proteinExistence type="predicted"/>
<name>A0A401TMU3_CHIPU</name>
<dbReference type="SUPFAM" id="SSF109805">
    <property type="entry name" value="Phenylalanine zipper"/>
    <property type="match status" value="1"/>
</dbReference>